<reference evidence="1" key="1">
    <citation type="submission" date="2023-01" db="EMBL/GenBank/DDBJ databases">
        <title>The diversity of Class Acidimicrobiia in South China Sea sediment environments and the proposal of Iamia marina sp. nov., a novel species of the genus Iamia.</title>
        <authorList>
            <person name="He Y."/>
            <person name="Tian X."/>
        </authorList>
    </citation>
    <scope>NUCLEOTIDE SEQUENCE</scope>
    <source>
        <strain evidence="1">DSM 19957</strain>
    </source>
</reference>
<organism evidence="1 2">
    <name type="scientific">Iamia majanohamensis</name>
    <dbReference type="NCBI Taxonomy" id="467976"/>
    <lineage>
        <taxon>Bacteria</taxon>
        <taxon>Bacillati</taxon>
        <taxon>Actinomycetota</taxon>
        <taxon>Acidimicrobiia</taxon>
        <taxon>Acidimicrobiales</taxon>
        <taxon>Iamiaceae</taxon>
        <taxon>Iamia</taxon>
    </lineage>
</organism>
<sequence>MAHDRSEMEEAFARYCAAAAHGGATGDWRPWVETFVPEVHYVEHLYGEFHGREEVLAWITDTMAPWPISHMREFPWDWYTIDAEQGWLVGQVENRFVDPGDGEVYEGANWTRLVYAGDGLWASEEDVYNPAHFATVVRDWLQAWRTHHPDQPDGPPAPG</sequence>
<keyword evidence="2" id="KW-1185">Reference proteome</keyword>
<dbReference type="SUPFAM" id="SSF54427">
    <property type="entry name" value="NTF2-like"/>
    <property type="match status" value="1"/>
</dbReference>
<evidence type="ECO:0000313" key="1">
    <source>
        <dbReference type="EMBL" id="WCO66224.1"/>
    </source>
</evidence>
<dbReference type="EMBL" id="CP116942">
    <property type="protein sequence ID" value="WCO66224.1"/>
    <property type="molecule type" value="Genomic_DNA"/>
</dbReference>
<dbReference type="InterPro" id="IPR032710">
    <property type="entry name" value="NTF2-like_dom_sf"/>
</dbReference>
<gene>
    <name evidence="1" type="ORF">PO878_17110</name>
</gene>
<dbReference type="AlphaFoldDB" id="A0AAE9Y8E9"/>
<accession>A0AAE9Y8E9</accession>
<protein>
    <recommendedName>
        <fullName evidence="3">Nuclear transport factor 2 family protein</fullName>
    </recommendedName>
</protein>
<evidence type="ECO:0008006" key="3">
    <source>
        <dbReference type="Google" id="ProtNLM"/>
    </source>
</evidence>
<dbReference type="KEGG" id="ima:PO878_17110"/>
<evidence type="ECO:0000313" key="2">
    <source>
        <dbReference type="Proteomes" id="UP001216390"/>
    </source>
</evidence>
<dbReference type="Proteomes" id="UP001216390">
    <property type="component" value="Chromosome"/>
</dbReference>
<proteinExistence type="predicted"/>
<dbReference type="RefSeq" id="WP_272735748.1">
    <property type="nucleotide sequence ID" value="NZ_CP116942.1"/>
</dbReference>
<dbReference type="Gene3D" id="3.10.450.50">
    <property type="match status" value="1"/>
</dbReference>
<name>A0AAE9Y8E9_9ACTN</name>